<dbReference type="Pfam" id="PF07969">
    <property type="entry name" value="Amidohydro_3"/>
    <property type="match status" value="1"/>
</dbReference>
<comment type="catalytic activity">
    <reaction evidence="7">
        <text>(S)-dihydroorotate + H2O = N-carbamoyl-L-aspartate + H(+)</text>
        <dbReference type="Rhea" id="RHEA:24296"/>
        <dbReference type="ChEBI" id="CHEBI:15377"/>
        <dbReference type="ChEBI" id="CHEBI:15378"/>
        <dbReference type="ChEBI" id="CHEBI:30864"/>
        <dbReference type="ChEBI" id="CHEBI:32814"/>
        <dbReference type="EC" id="3.5.2.3"/>
    </reaction>
</comment>
<dbReference type="Proteomes" id="UP000198948">
    <property type="component" value="Unassembled WGS sequence"/>
</dbReference>
<dbReference type="NCBIfam" id="TIGR00857">
    <property type="entry name" value="pyrC_multi"/>
    <property type="match status" value="1"/>
</dbReference>
<comment type="function">
    <text evidence="1 7">Catalyzes the reversible cyclization of carbamoyl aspartate to dihydroorotate.</text>
</comment>
<dbReference type="GO" id="GO:0004038">
    <property type="term" value="F:allantoinase activity"/>
    <property type="evidence" value="ECO:0007669"/>
    <property type="project" value="TreeGrafter"/>
</dbReference>
<feature type="binding site" evidence="7">
    <location>
        <begin position="64"/>
        <end position="66"/>
    </location>
    <ligand>
        <name>substrate</name>
    </ligand>
</feature>
<proteinExistence type="inferred from homology"/>
<evidence type="ECO:0000313" key="10">
    <source>
        <dbReference type="EMBL" id="SER90763.1"/>
    </source>
</evidence>
<feature type="binding site" evidence="7">
    <location>
        <position position="154"/>
    </location>
    <ligand>
        <name>Zn(2+)</name>
        <dbReference type="ChEBI" id="CHEBI:29105"/>
        <label>2</label>
    </ligand>
</feature>
<dbReference type="EC" id="3.5.2.3" evidence="7"/>
<evidence type="ECO:0000256" key="6">
    <source>
        <dbReference type="ARBA" id="ARBA00022975"/>
    </source>
</evidence>
<dbReference type="PROSITE" id="PS00483">
    <property type="entry name" value="DIHYDROOROTASE_2"/>
    <property type="match status" value="1"/>
</dbReference>
<evidence type="ECO:0000256" key="2">
    <source>
        <dbReference type="ARBA" id="ARBA00010286"/>
    </source>
</evidence>
<dbReference type="PANTHER" id="PTHR43668">
    <property type="entry name" value="ALLANTOINASE"/>
    <property type="match status" value="1"/>
</dbReference>
<feature type="domain" description="Dihydroorotase catalytic" evidence="9">
    <location>
        <begin position="51"/>
        <end position="240"/>
    </location>
</feature>
<feature type="binding site" evidence="7">
    <location>
        <begin position="325"/>
        <end position="326"/>
    </location>
    <ligand>
        <name>substrate</name>
    </ligand>
</feature>
<evidence type="ECO:0000256" key="7">
    <source>
        <dbReference type="HAMAP-Rule" id="MF_00220"/>
    </source>
</evidence>
<dbReference type="InterPro" id="IPR011059">
    <property type="entry name" value="Metal-dep_hydrolase_composite"/>
</dbReference>
<dbReference type="PROSITE" id="PS00482">
    <property type="entry name" value="DIHYDROOROTASE_1"/>
    <property type="match status" value="1"/>
</dbReference>
<dbReference type="InterPro" id="IPR024403">
    <property type="entry name" value="DHOase_cat"/>
</dbReference>
<evidence type="ECO:0000259" key="9">
    <source>
        <dbReference type="Pfam" id="PF12890"/>
    </source>
</evidence>
<dbReference type="OrthoDB" id="9765462at2"/>
<feature type="domain" description="Amidohydrolase 3" evidence="8">
    <location>
        <begin position="348"/>
        <end position="424"/>
    </location>
</feature>
<dbReference type="GO" id="GO:0044205">
    <property type="term" value="P:'de novo' UMP biosynthetic process"/>
    <property type="evidence" value="ECO:0007669"/>
    <property type="project" value="UniProtKB-UniRule"/>
</dbReference>
<feature type="active site" evidence="7">
    <location>
        <position position="307"/>
    </location>
</feature>
<dbReference type="RefSeq" id="WP_092652404.1">
    <property type="nucleotide sequence ID" value="NZ_FOHA01000010.1"/>
</dbReference>
<evidence type="ECO:0000256" key="4">
    <source>
        <dbReference type="ARBA" id="ARBA00022801"/>
    </source>
</evidence>
<dbReference type="NCBIfam" id="NF006837">
    <property type="entry name" value="PRK09357.1-2"/>
    <property type="match status" value="1"/>
</dbReference>
<feature type="binding site" evidence="7">
    <location>
        <position position="311"/>
    </location>
    <ligand>
        <name>substrate</name>
    </ligand>
</feature>
<feature type="binding site" evidence="7">
    <location>
        <position position="234"/>
    </location>
    <ligand>
        <name>Zn(2+)</name>
        <dbReference type="ChEBI" id="CHEBI:29105"/>
        <label>2</label>
    </ligand>
</feature>
<feature type="binding site" evidence="7">
    <location>
        <position position="307"/>
    </location>
    <ligand>
        <name>Zn(2+)</name>
        <dbReference type="ChEBI" id="CHEBI:29105"/>
        <label>1</label>
    </ligand>
</feature>
<dbReference type="GO" id="GO:0005737">
    <property type="term" value="C:cytoplasm"/>
    <property type="evidence" value="ECO:0007669"/>
    <property type="project" value="TreeGrafter"/>
</dbReference>
<feature type="binding site" evidence="7">
    <location>
        <position position="280"/>
    </location>
    <ligand>
        <name>substrate</name>
    </ligand>
</feature>
<dbReference type="GO" id="GO:0006145">
    <property type="term" value="P:purine nucleobase catabolic process"/>
    <property type="evidence" value="ECO:0007669"/>
    <property type="project" value="TreeGrafter"/>
</dbReference>
<dbReference type="UniPathway" id="UPA00070">
    <property type="reaction ID" value="UER00117"/>
</dbReference>
<dbReference type="InterPro" id="IPR004722">
    <property type="entry name" value="DHOase"/>
</dbReference>
<feature type="binding site" evidence="7">
    <location>
        <position position="96"/>
    </location>
    <ligand>
        <name>substrate</name>
    </ligand>
</feature>
<dbReference type="CDD" id="cd01317">
    <property type="entry name" value="DHOase_IIa"/>
    <property type="match status" value="1"/>
</dbReference>
<dbReference type="Pfam" id="PF12890">
    <property type="entry name" value="DHOase"/>
    <property type="match status" value="1"/>
</dbReference>
<dbReference type="SUPFAM" id="SSF51556">
    <property type="entry name" value="Metallo-dependent hydrolases"/>
    <property type="match status" value="1"/>
</dbReference>
<gene>
    <name evidence="7" type="primary">pyrC</name>
    <name evidence="10" type="ORF">SAMN04488559_11042</name>
</gene>
<keyword evidence="4 7" id="KW-0378">Hydrolase</keyword>
<dbReference type="Gene3D" id="2.30.40.10">
    <property type="entry name" value="Urease, subunit C, domain 1"/>
    <property type="match status" value="1"/>
</dbReference>
<dbReference type="EMBL" id="FOHA01000010">
    <property type="protein sequence ID" value="SER90763.1"/>
    <property type="molecule type" value="Genomic_DNA"/>
</dbReference>
<reference evidence="10 11" key="1">
    <citation type="submission" date="2016-10" db="EMBL/GenBank/DDBJ databases">
        <authorList>
            <person name="de Groot N.N."/>
        </authorList>
    </citation>
    <scope>NUCLEOTIDE SEQUENCE [LARGE SCALE GENOMIC DNA]</scope>
    <source>
        <strain evidence="10 11">DSM 13760</strain>
    </source>
</reference>
<dbReference type="Gene3D" id="3.20.20.140">
    <property type="entry name" value="Metal-dependent hydrolases"/>
    <property type="match status" value="1"/>
</dbReference>
<evidence type="ECO:0000256" key="5">
    <source>
        <dbReference type="ARBA" id="ARBA00022833"/>
    </source>
</evidence>
<feature type="binding site" evidence="7">
    <location>
        <position position="62"/>
    </location>
    <ligand>
        <name>Zn(2+)</name>
        <dbReference type="ChEBI" id="CHEBI:29105"/>
        <label>1</label>
    </ligand>
</feature>
<sequence length="426" mass="45827">MYTLIKNVIRFNHQGQEQPIEVLLKEDKIEAIGTTLSAVNSNEVNIIDGKGALIAPGLIDVHVHLREPGFTYKETIQSGSMAAARGGFTTICAMPNTNPVPDTVEKFEAIQAKIKTDAVVNVLQYAPITEGLRSEKLVDQAGLLKAGAFAFTNDGVGVQTAGTMYLAMVEAAKNKTAIVAHTEDDSLLFGGVMHQGKMSQKYDLPGILSITEAAQIARDVLLSEATGAHYHVCHVSTKESVRVIRDAKKAGIHVTAEVTPHHLLLSEEDIPGDTGIYKMNPPLRGEADKAALIEGLLDGTIDFIATDHAPHGKEEKEASMLTAPFGIIGSETAFSLLYTHFVKTGIFTMSQLIDWMSTKPADTFGLAGGRLAVGEKADLALFNLNDKMTIDATEFASLATNTPFIGWEVYGETMLTIVNGQVVYSK</sequence>
<dbReference type="STRING" id="142588.SAMN04488559_11042"/>
<name>A0A1H9T2C7_9LACT</name>
<dbReference type="InterPro" id="IPR013108">
    <property type="entry name" value="Amidohydro_3"/>
</dbReference>
<keyword evidence="5 7" id="KW-0862">Zinc</keyword>
<accession>A0A1H9T2C7</accession>
<evidence type="ECO:0000256" key="3">
    <source>
        <dbReference type="ARBA" id="ARBA00022723"/>
    </source>
</evidence>
<dbReference type="SUPFAM" id="SSF51338">
    <property type="entry name" value="Composite domain of metallo-dependent hydrolases"/>
    <property type="match status" value="1"/>
</dbReference>
<dbReference type="PANTHER" id="PTHR43668:SF2">
    <property type="entry name" value="ALLANTOINASE"/>
    <property type="match status" value="1"/>
</dbReference>
<feature type="binding site" evidence="7">
    <location>
        <position position="154"/>
    </location>
    <ligand>
        <name>Zn(2+)</name>
        <dbReference type="ChEBI" id="CHEBI:29105"/>
        <label>1</label>
    </ligand>
</feature>
<comment type="cofactor">
    <cofactor evidence="7">
        <name>Zn(2+)</name>
        <dbReference type="ChEBI" id="CHEBI:29105"/>
    </cofactor>
    <text evidence="7">Binds 2 Zn(2+) ions per subunit.</text>
</comment>
<keyword evidence="3 7" id="KW-0479">Metal-binding</keyword>
<feature type="binding site" evidence="7">
    <location>
        <position position="64"/>
    </location>
    <ligand>
        <name>Zn(2+)</name>
        <dbReference type="ChEBI" id="CHEBI:29105"/>
        <label>1</label>
    </ligand>
</feature>
<comment type="pathway">
    <text evidence="7">Pyrimidine metabolism; UMP biosynthesis via de novo pathway; (S)-dihydroorotate from bicarbonate: step 3/3.</text>
</comment>
<dbReference type="AlphaFoldDB" id="A0A1H9T2C7"/>
<keyword evidence="11" id="KW-1185">Reference proteome</keyword>
<evidence type="ECO:0000259" key="8">
    <source>
        <dbReference type="Pfam" id="PF07969"/>
    </source>
</evidence>
<feature type="binding site" evidence="7">
    <location>
        <position position="181"/>
    </location>
    <ligand>
        <name>Zn(2+)</name>
        <dbReference type="ChEBI" id="CHEBI:29105"/>
        <label>2</label>
    </ligand>
</feature>
<dbReference type="InterPro" id="IPR050138">
    <property type="entry name" value="DHOase/Allantoinase_Hydrolase"/>
</dbReference>
<dbReference type="HAMAP" id="MF_00220_B">
    <property type="entry name" value="PyrC_classI_B"/>
    <property type="match status" value="1"/>
</dbReference>
<dbReference type="InterPro" id="IPR032466">
    <property type="entry name" value="Metal_Hydrolase"/>
</dbReference>
<protein>
    <recommendedName>
        <fullName evidence="7">Dihydroorotase</fullName>
        <shortName evidence="7">DHOase</shortName>
        <ecNumber evidence="7">3.5.2.3</ecNumber>
    </recommendedName>
</protein>
<comment type="similarity">
    <text evidence="2 7">Belongs to the metallo-dependent hydrolases superfamily. DHOase family. Class I DHOase subfamily.</text>
</comment>
<dbReference type="InterPro" id="IPR002195">
    <property type="entry name" value="Dihydroorotase_CS"/>
</dbReference>
<dbReference type="GO" id="GO:0008270">
    <property type="term" value="F:zinc ion binding"/>
    <property type="evidence" value="ECO:0007669"/>
    <property type="project" value="UniProtKB-UniRule"/>
</dbReference>
<dbReference type="GO" id="GO:0004151">
    <property type="term" value="F:dihydroorotase activity"/>
    <property type="evidence" value="ECO:0007669"/>
    <property type="project" value="UniProtKB-UniRule"/>
</dbReference>
<evidence type="ECO:0000313" key="11">
    <source>
        <dbReference type="Proteomes" id="UP000198948"/>
    </source>
</evidence>
<keyword evidence="6 7" id="KW-0665">Pyrimidine biosynthesis</keyword>
<evidence type="ECO:0000256" key="1">
    <source>
        <dbReference type="ARBA" id="ARBA00002368"/>
    </source>
</evidence>
<organism evidence="10 11">
    <name type="scientific">Isobaculum melis</name>
    <dbReference type="NCBI Taxonomy" id="142588"/>
    <lineage>
        <taxon>Bacteria</taxon>
        <taxon>Bacillati</taxon>
        <taxon>Bacillota</taxon>
        <taxon>Bacilli</taxon>
        <taxon>Lactobacillales</taxon>
        <taxon>Carnobacteriaceae</taxon>
        <taxon>Isobaculum</taxon>
    </lineage>
</organism>